<dbReference type="InterPro" id="IPR011009">
    <property type="entry name" value="Kinase-like_dom_sf"/>
</dbReference>
<dbReference type="PROSITE" id="PS50011">
    <property type="entry name" value="PROTEIN_KINASE_DOM"/>
    <property type="match status" value="1"/>
</dbReference>
<dbReference type="InterPro" id="IPR025287">
    <property type="entry name" value="WAK_GUB"/>
</dbReference>
<organism evidence="8 9">
    <name type="scientific">Dichanthelium oligosanthes</name>
    <dbReference type="NCBI Taxonomy" id="888268"/>
    <lineage>
        <taxon>Eukaryota</taxon>
        <taxon>Viridiplantae</taxon>
        <taxon>Streptophyta</taxon>
        <taxon>Embryophyta</taxon>
        <taxon>Tracheophyta</taxon>
        <taxon>Spermatophyta</taxon>
        <taxon>Magnoliopsida</taxon>
        <taxon>Liliopsida</taxon>
        <taxon>Poales</taxon>
        <taxon>Poaceae</taxon>
        <taxon>PACMAD clade</taxon>
        <taxon>Panicoideae</taxon>
        <taxon>Panicodae</taxon>
        <taxon>Paniceae</taxon>
        <taxon>Dichantheliinae</taxon>
        <taxon>Dichanthelium</taxon>
    </lineage>
</organism>
<keyword evidence="2 6" id="KW-0732">Signal</keyword>
<dbReference type="STRING" id="888268.A0A1E5WFC7"/>
<evidence type="ECO:0000256" key="6">
    <source>
        <dbReference type="SAM" id="SignalP"/>
    </source>
</evidence>
<dbReference type="GO" id="GO:0030247">
    <property type="term" value="F:polysaccharide binding"/>
    <property type="evidence" value="ECO:0007669"/>
    <property type="project" value="InterPro"/>
</dbReference>
<dbReference type="InterPro" id="IPR000719">
    <property type="entry name" value="Prot_kinase_dom"/>
</dbReference>
<dbReference type="GO" id="GO:0005509">
    <property type="term" value="F:calcium ion binding"/>
    <property type="evidence" value="ECO:0007669"/>
    <property type="project" value="InterPro"/>
</dbReference>
<dbReference type="PROSITE" id="PS00107">
    <property type="entry name" value="PROTEIN_KINASE_ATP"/>
    <property type="match status" value="1"/>
</dbReference>
<dbReference type="InterPro" id="IPR017441">
    <property type="entry name" value="Protein_kinase_ATP_BS"/>
</dbReference>
<dbReference type="SMART" id="SM00181">
    <property type="entry name" value="EGF"/>
    <property type="match status" value="2"/>
</dbReference>
<dbReference type="GO" id="GO:0004672">
    <property type="term" value="F:protein kinase activity"/>
    <property type="evidence" value="ECO:0007669"/>
    <property type="project" value="InterPro"/>
</dbReference>
<evidence type="ECO:0000313" key="8">
    <source>
        <dbReference type="EMBL" id="OEL36092.1"/>
    </source>
</evidence>
<dbReference type="InterPro" id="IPR001245">
    <property type="entry name" value="Ser-Thr/Tyr_kinase_cat_dom"/>
</dbReference>
<sequence>MQEAYLVLIIFPVMVVSATSTGLAISLPGCPDKCGNVSIPYPFGIGDECAAIRRSPYFNVTCNNTFQPPRPMVGDIKTSVEVINISLEHAVMRVYNDVSYTCFTSNTTISENHPAGFNLNSTPFIPSTTQNRFTVIGCNTLGLIGGYMHNNSDSDQYVAGCYSYCHGLNSTSDDAPCAGLGCCETAISPNLTDFAAVLPRQSSVWKFNPCFYAMLVEVEWYRFRRQDLDGNLRFIKERATRGVPVVGDWAIRDGSCPKDGAKAPKDYACVSSNSYCVNASNGPGYLCNCSQGYEGNPYIHQGCQDIDECKLRMLEAKYKELYPCENGVCRNKPGGYTCICRMGKISDATNSGCQPMLGQAEQVAIGLGTCVLLVMSLTCVIVMKLQRRKHMKEKDEYFKQNGGLRLYDEMRSRQVDTVLILSEKEIKKATNNFSEDRVLGCGGHGMVYRGTLDDNKEVAIKKSKVIDANCREEFVNEIIILSQINHRNIVRLLGCCLE</sequence>
<dbReference type="SMART" id="SM00179">
    <property type="entry name" value="EGF_CA"/>
    <property type="match status" value="1"/>
</dbReference>
<dbReference type="GO" id="GO:0016020">
    <property type="term" value="C:membrane"/>
    <property type="evidence" value="ECO:0007669"/>
    <property type="project" value="UniProtKB-SubCell"/>
</dbReference>
<keyword evidence="8" id="KW-0418">Kinase</keyword>
<dbReference type="Pfam" id="PF07714">
    <property type="entry name" value="PK_Tyr_Ser-Thr"/>
    <property type="match status" value="1"/>
</dbReference>
<keyword evidence="4" id="KW-0547">Nucleotide-binding</keyword>
<keyword evidence="4" id="KW-0067">ATP-binding</keyword>
<accession>A0A1E5WFC7</accession>
<dbReference type="AlphaFoldDB" id="A0A1E5WFC7"/>
<dbReference type="InterPro" id="IPR018097">
    <property type="entry name" value="EGF_Ca-bd_CS"/>
</dbReference>
<dbReference type="PANTHER" id="PTHR33491">
    <property type="entry name" value="OSJNBA0016N04.9 PROTEIN"/>
    <property type="match status" value="1"/>
</dbReference>
<evidence type="ECO:0000256" key="3">
    <source>
        <dbReference type="ARBA" id="ARBA00023157"/>
    </source>
</evidence>
<feature type="domain" description="Protein kinase" evidence="7">
    <location>
        <begin position="433"/>
        <end position="498"/>
    </location>
</feature>
<dbReference type="Proteomes" id="UP000095767">
    <property type="component" value="Unassembled WGS sequence"/>
</dbReference>
<dbReference type="Gene3D" id="2.10.25.10">
    <property type="entry name" value="Laminin"/>
    <property type="match status" value="2"/>
</dbReference>
<dbReference type="GO" id="GO:0005524">
    <property type="term" value="F:ATP binding"/>
    <property type="evidence" value="ECO:0007669"/>
    <property type="project" value="UniProtKB-UniRule"/>
</dbReference>
<evidence type="ECO:0000313" key="9">
    <source>
        <dbReference type="Proteomes" id="UP000095767"/>
    </source>
</evidence>
<reference evidence="8 9" key="1">
    <citation type="submission" date="2016-09" db="EMBL/GenBank/DDBJ databases">
        <title>The draft genome of Dichanthelium oligosanthes: A C3 panicoid grass species.</title>
        <authorList>
            <person name="Studer A.J."/>
            <person name="Schnable J.C."/>
            <person name="Brutnell T.P."/>
        </authorList>
    </citation>
    <scope>NUCLEOTIDE SEQUENCE [LARGE SCALE GENOMIC DNA]</scope>
    <source>
        <strain evidence="9">cv. Kellogg 1175</strain>
        <tissue evidence="8">Leaf</tissue>
    </source>
</reference>
<dbReference type="Pfam" id="PF00008">
    <property type="entry name" value="EGF"/>
    <property type="match status" value="1"/>
</dbReference>
<name>A0A1E5WFC7_9POAL</name>
<gene>
    <name evidence="8" type="ORF">BAE44_0002889</name>
</gene>
<dbReference type="Gene3D" id="3.30.200.20">
    <property type="entry name" value="Phosphorylase Kinase, domain 1"/>
    <property type="match status" value="1"/>
</dbReference>
<dbReference type="EMBL" id="LWDX02010134">
    <property type="protein sequence ID" value="OEL36092.1"/>
    <property type="molecule type" value="Genomic_DNA"/>
</dbReference>
<dbReference type="SUPFAM" id="SSF56112">
    <property type="entry name" value="Protein kinase-like (PK-like)"/>
    <property type="match status" value="1"/>
</dbReference>
<keyword evidence="5" id="KW-0812">Transmembrane</keyword>
<evidence type="ECO:0000259" key="7">
    <source>
        <dbReference type="PROSITE" id="PS50011"/>
    </source>
</evidence>
<keyword evidence="8" id="KW-0808">Transferase</keyword>
<dbReference type="InterPro" id="IPR001881">
    <property type="entry name" value="EGF-like_Ca-bd_dom"/>
</dbReference>
<feature type="transmembrane region" description="Helical" evidence="5">
    <location>
        <begin position="363"/>
        <end position="383"/>
    </location>
</feature>
<comment type="caution">
    <text evidence="8">The sequence shown here is derived from an EMBL/GenBank/DDBJ whole genome shotgun (WGS) entry which is preliminary data.</text>
</comment>
<comment type="subcellular location">
    <subcellularLocation>
        <location evidence="1">Membrane</location>
        <topology evidence="1">Single-pass membrane protein</topology>
    </subcellularLocation>
</comment>
<evidence type="ECO:0000256" key="2">
    <source>
        <dbReference type="ARBA" id="ARBA00022729"/>
    </source>
</evidence>
<dbReference type="OrthoDB" id="593082at2759"/>
<dbReference type="InterPro" id="IPR000742">
    <property type="entry name" value="EGF"/>
</dbReference>
<keyword evidence="8" id="KW-0675">Receptor</keyword>
<feature type="signal peptide" evidence="6">
    <location>
        <begin position="1"/>
        <end position="18"/>
    </location>
</feature>
<keyword evidence="9" id="KW-1185">Reference proteome</keyword>
<keyword evidence="5" id="KW-1133">Transmembrane helix</keyword>
<protein>
    <submittedName>
        <fullName evidence="8">Wall-associated receptor kinase 1</fullName>
    </submittedName>
</protein>
<dbReference type="Pfam" id="PF13947">
    <property type="entry name" value="GUB_WAK_bind"/>
    <property type="match status" value="1"/>
</dbReference>
<feature type="non-terminal residue" evidence="8">
    <location>
        <position position="498"/>
    </location>
</feature>
<dbReference type="CDD" id="cd00054">
    <property type="entry name" value="EGF_CA"/>
    <property type="match status" value="1"/>
</dbReference>
<keyword evidence="3" id="KW-1015">Disulfide bond</keyword>
<evidence type="ECO:0000256" key="1">
    <source>
        <dbReference type="ARBA" id="ARBA00004167"/>
    </source>
</evidence>
<feature type="binding site" evidence="4">
    <location>
        <position position="462"/>
    </location>
    <ligand>
        <name>ATP</name>
        <dbReference type="ChEBI" id="CHEBI:30616"/>
    </ligand>
</feature>
<evidence type="ECO:0000256" key="5">
    <source>
        <dbReference type="SAM" id="Phobius"/>
    </source>
</evidence>
<evidence type="ECO:0000256" key="4">
    <source>
        <dbReference type="PROSITE-ProRule" id="PRU10141"/>
    </source>
</evidence>
<dbReference type="SUPFAM" id="SSF57196">
    <property type="entry name" value="EGF/Laminin"/>
    <property type="match status" value="1"/>
</dbReference>
<proteinExistence type="predicted"/>
<keyword evidence="5" id="KW-0472">Membrane</keyword>
<dbReference type="PROSITE" id="PS01187">
    <property type="entry name" value="EGF_CA"/>
    <property type="match status" value="1"/>
</dbReference>
<dbReference type="FunFam" id="2.10.25.10:FF:000704">
    <property type="entry name" value="Os12g0614800 protein"/>
    <property type="match status" value="1"/>
</dbReference>
<feature type="chain" id="PRO_5009189171" evidence="6">
    <location>
        <begin position="19"/>
        <end position="498"/>
    </location>
</feature>